<dbReference type="SUPFAM" id="SSF52374">
    <property type="entry name" value="Nucleotidylyl transferase"/>
    <property type="match status" value="1"/>
</dbReference>
<comment type="function">
    <text evidence="1 16">Is required not only for elongation of protein synthesis but also for the initiation of all mRNA translation through initiator tRNA(fMet) aminoacylation.</text>
</comment>
<evidence type="ECO:0000256" key="12">
    <source>
        <dbReference type="ARBA" id="ARBA00022884"/>
    </source>
</evidence>
<dbReference type="GO" id="GO:0004825">
    <property type="term" value="F:methionine-tRNA ligase activity"/>
    <property type="evidence" value="ECO:0007669"/>
    <property type="project" value="UniProtKB-UniRule"/>
</dbReference>
<comment type="cofactor">
    <cofactor evidence="16">
        <name>Zn(2+)</name>
        <dbReference type="ChEBI" id="CHEBI:29105"/>
    </cofactor>
    <text evidence="16">Binds 1 zinc ion per subunit.</text>
</comment>
<protein>
    <recommendedName>
        <fullName evidence="16">Methionine--tRNA ligase</fullName>
        <ecNumber evidence="16">6.1.1.10</ecNumber>
    </recommendedName>
    <alternativeName>
        <fullName evidence="16">Methionyl-tRNA synthetase</fullName>
        <shortName evidence="16">MetRS</shortName>
    </alternativeName>
</protein>
<comment type="subcellular location">
    <subcellularLocation>
        <location evidence="2 16">Cytoplasm</location>
    </subcellularLocation>
</comment>
<evidence type="ECO:0000256" key="5">
    <source>
        <dbReference type="ARBA" id="ARBA00022490"/>
    </source>
</evidence>
<dbReference type="Pfam" id="PF19303">
    <property type="entry name" value="Anticodon_3"/>
    <property type="match status" value="1"/>
</dbReference>
<dbReference type="InterPro" id="IPR014758">
    <property type="entry name" value="Met-tRNA_synth"/>
</dbReference>
<organism evidence="18 19">
    <name type="scientific">Posidoniimonas polymericola</name>
    <dbReference type="NCBI Taxonomy" id="2528002"/>
    <lineage>
        <taxon>Bacteria</taxon>
        <taxon>Pseudomonadati</taxon>
        <taxon>Planctomycetota</taxon>
        <taxon>Planctomycetia</taxon>
        <taxon>Pirellulales</taxon>
        <taxon>Lacipirellulaceae</taxon>
        <taxon>Posidoniimonas</taxon>
    </lineage>
</organism>
<keyword evidence="19" id="KW-1185">Reference proteome</keyword>
<keyword evidence="9 16" id="KW-0547">Nucleotide-binding</keyword>
<keyword evidence="6 16" id="KW-0820">tRNA-binding</keyword>
<comment type="caution">
    <text evidence="18">The sequence shown here is derived from an EMBL/GenBank/DDBJ whole genome shotgun (WGS) entry which is preliminary data.</text>
</comment>
<accession>A0A5C5YFX6</accession>
<dbReference type="InterPro" id="IPR014729">
    <property type="entry name" value="Rossmann-like_a/b/a_fold"/>
</dbReference>
<comment type="similarity">
    <text evidence="3 16">Belongs to the class-I aminoacyl-tRNA synthetase family. MetG type 1 subfamily.</text>
</comment>
<evidence type="ECO:0000256" key="14">
    <source>
        <dbReference type="ARBA" id="ARBA00023146"/>
    </source>
</evidence>
<keyword evidence="12 16" id="KW-0694">RNA-binding</keyword>
<dbReference type="InterPro" id="IPR029038">
    <property type="entry name" value="MetRS_Zn"/>
</dbReference>
<dbReference type="PANTHER" id="PTHR45765:SF1">
    <property type="entry name" value="METHIONINE--TRNA LIGASE, CYTOPLASMIC"/>
    <property type="match status" value="1"/>
</dbReference>
<feature type="binding site" evidence="16">
    <location>
        <position position="341"/>
    </location>
    <ligand>
        <name>ATP</name>
        <dbReference type="ChEBI" id="CHEBI:30616"/>
    </ligand>
</feature>
<keyword evidence="10 16" id="KW-0862">Zinc</keyword>
<dbReference type="Gene3D" id="2.40.50.140">
    <property type="entry name" value="Nucleic acid-binding proteins"/>
    <property type="match status" value="1"/>
</dbReference>
<keyword evidence="13 16" id="KW-0648">Protein biosynthesis</keyword>
<evidence type="ECO:0000256" key="8">
    <source>
        <dbReference type="ARBA" id="ARBA00022723"/>
    </source>
</evidence>
<dbReference type="CDD" id="cd00814">
    <property type="entry name" value="MetRS_core"/>
    <property type="match status" value="1"/>
</dbReference>
<feature type="short sequence motif" description="'KMSKS' region" evidence="16">
    <location>
        <begin position="338"/>
        <end position="342"/>
    </location>
</feature>
<dbReference type="Pfam" id="PF01588">
    <property type="entry name" value="tRNA_bind"/>
    <property type="match status" value="1"/>
</dbReference>
<keyword evidence="14 16" id="KW-0030">Aminoacyl-tRNA synthetase</keyword>
<evidence type="ECO:0000256" key="13">
    <source>
        <dbReference type="ARBA" id="ARBA00022917"/>
    </source>
</evidence>
<dbReference type="EMBL" id="SJPO01000009">
    <property type="protein sequence ID" value="TWT73743.1"/>
    <property type="molecule type" value="Genomic_DNA"/>
</dbReference>
<feature type="domain" description="TRNA-binding" evidence="17">
    <location>
        <begin position="614"/>
        <end position="716"/>
    </location>
</feature>
<feature type="short sequence motif" description="'HIGH' region" evidence="16">
    <location>
        <begin position="13"/>
        <end position="23"/>
    </location>
</feature>
<dbReference type="Pfam" id="PF09334">
    <property type="entry name" value="tRNA-synt_1g"/>
    <property type="match status" value="1"/>
</dbReference>
<dbReference type="FunFam" id="2.40.50.140:FF:000042">
    <property type="entry name" value="Methionine--tRNA ligase"/>
    <property type="match status" value="1"/>
</dbReference>
<dbReference type="SUPFAM" id="SSF47323">
    <property type="entry name" value="Anticodon-binding domain of a subclass of class I aminoacyl-tRNA synthetases"/>
    <property type="match status" value="1"/>
</dbReference>
<dbReference type="NCBIfam" id="TIGR00399">
    <property type="entry name" value="metG_C_term"/>
    <property type="match status" value="1"/>
</dbReference>
<dbReference type="Gene3D" id="3.40.50.620">
    <property type="entry name" value="HUPs"/>
    <property type="match status" value="1"/>
</dbReference>
<sequence length="716" mass="79913">MPSRRILVTAALPYANGQIHIGHLVEYLQTDIWVRFQKLRGNNCKYFCADDTHGTAIMIRARQEGRSEEELIADVQRQHEEDFAAFGIEFDNYGSTNSAENRELCNEIWAAIRQAGLVKEADVQQLFDPEAGAFLADRFVRGECPKCGAADQPGDNCSSCGTTYTPAELKHPKSTLSGATPEVRNAEHLFIELEQLHGFLEEWTQSGDSLQPEIANYLKGHFLQAKDEDGQRIPLRDWDISRPAPYFGFEIPDSPGNYWYVWFDAPIGYIASTQQWCDKHDEKLDDWWKSDDCEVHHFIGKDITYFHTLFWPGMLKTAGYSLPTKVHIHGFLTVNGEKMSKSKGTFITARSYVNHLDPSYLRYFYASKLSSRVDDIDLSLEEFIAKVDTDLVGKFVNLASRSAKFVAQTGLAKEYPDDGGLFAAAAAAGEEIAAAYESCDYSRATRLIMSLADKANPYVEEQKPWELRKDESQAQRLQDVCTVALNLFRQIAVYLAPVLPDVARQAGELLNDPITDWAQSQHPLLGTPVGKFKHMMNRVDERKVAAMIEENKTPDDENAQQDAESVIADNEGDLDASAERTAIFVKPGEEGDQWNDSGQPLADEPLADECSFDDFMKVDLRVARVVSAEHVEEARKLLKLKLSLGGGEYRQVFAGIKAAYDPEKLVGRLVVMVANLAPRKMKFGLSEGMVVASGPGGEEVFVLSPDDGAKAGQRVH</sequence>
<evidence type="ECO:0000256" key="4">
    <source>
        <dbReference type="ARBA" id="ARBA00011738"/>
    </source>
</evidence>
<evidence type="ECO:0000256" key="10">
    <source>
        <dbReference type="ARBA" id="ARBA00022833"/>
    </source>
</evidence>
<dbReference type="Gene3D" id="1.10.730.10">
    <property type="entry name" value="Isoleucyl-tRNA Synthetase, Domain 1"/>
    <property type="match status" value="1"/>
</dbReference>
<dbReference type="InterPro" id="IPR023458">
    <property type="entry name" value="Met-tRNA_ligase_1"/>
</dbReference>
<evidence type="ECO:0000256" key="7">
    <source>
        <dbReference type="ARBA" id="ARBA00022598"/>
    </source>
</evidence>
<dbReference type="GO" id="GO:0005829">
    <property type="term" value="C:cytosol"/>
    <property type="evidence" value="ECO:0007669"/>
    <property type="project" value="TreeGrafter"/>
</dbReference>
<dbReference type="InterPro" id="IPR004495">
    <property type="entry name" value="Met-tRNA-synth_bsu_C"/>
</dbReference>
<dbReference type="EC" id="6.1.1.10" evidence="16"/>
<evidence type="ECO:0000259" key="17">
    <source>
        <dbReference type="PROSITE" id="PS50886"/>
    </source>
</evidence>
<keyword evidence="7 16" id="KW-0436">Ligase</keyword>
<evidence type="ECO:0000256" key="15">
    <source>
        <dbReference type="ARBA" id="ARBA00047364"/>
    </source>
</evidence>
<dbReference type="AlphaFoldDB" id="A0A5C5YFX6"/>
<dbReference type="Proteomes" id="UP000318478">
    <property type="component" value="Unassembled WGS sequence"/>
</dbReference>
<dbReference type="GO" id="GO:0005524">
    <property type="term" value="F:ATP binding"/>
    <property type="evidence" value="ECO:0007669"/>
    <property type="project" value="UniProtKB-UniRule"/>
</dbReference>
<name>A0A5C5YFX6_9BACT</name>
<dbReference type="InterPro" id="IPR001412">
    <property type="entry name" value="aa-tRNA-synth_I_CS"/>
</dbReference>
<dbReference type="RefSeq" id="WP_146589510.1">
    <property type="nucleotide sequence ID" value="NZ_SJPO01000009.1"/>
</dbReference>
<evidence type="ECO:0000256" key="3">
    <source>
        <dbReference type="ARBA" id="ARBA00008258"/>
    </source>
</evidence>
<feature type="binding site" evidence="16">
    <location>
        <position position="144"/>
    </location>
    <ligand>
        <name>Zn(2+)</name>
        <dbReference type="ChEBI" id="CHEBI:29105"/>
    </ligand>
</feature>
<dbReference type="NCBIfam" id="TIGR00398">
    <property type="entry name" value="metG"/>
    <property type="match status" value="1"/>
</dbReference>
<feature type="binding site" evidence="16">
    <location>
        <position position="160"/>
    </location>
    <ligand>
        <name>Zn(2+)</name>
        <dbReference type="ChEBI" id="CHEBI:29105"/>
    </ligand>
</feature>
<evidence type="ECO:0000256" key="1">
    <source>
        <dbReference type="ARBA" id="ARBA00003314"/>
    </source>
</evidence>
<evidence type="ECO:0000256" key="6">
    <source>
        <dbReference type="ARBA" id="ARBA00022555"/>
    </source>
</evidence>
<dbReference type="PROSITE" id="PS00178">
    <property type="entry name" value="AA_TRNA_LIGASE_I"/>
    <property type="match status" value="1"/>
</dbReference>
<evidence type="ECO:0000256" key="2">
    <source>
        <dbReference type="ARBA" id="ARBA00004496"/>
    </source>
</evidence>
<evidence type="ECO:0000256" key="9">
    <source>
        <dbReference type="ARBA" id="ARBA00022741"/>
    </source>
</evidence>
<dbReference type="SUPFAM" id="SSF50249">
    <property type="entry name" value="Nucleic acid-binding proteins"/>
    <property type="match status" value="1"/>
</dbReference>
<dbReference type="InterPro" id="IPR002547">
    <property type="entry name" value="tRNA-bd_dom"/>
</dbReference>
<evidence type="ECO:0000313" key="18">
    <source>
        <dbReference type="EMBL" id="TWT73743.1"/>
    </source>
</evidence>
<dbReference type="SUPFAM" id="SSF57770">
    <property type="entry name" value="Methionyl-tRNA synthetase (MetRS), Zn-domain"/>
    <property type="match status" value="1"/>
</dbReference>
<evidence type="ECO:0000256" key="16">
    <source>
        <dbReference type="HAMAP-Rule" id="MF_00098"/>
    </source>
</evidence>
<dbReference type="HAMAP" id="MF_00098">
    <property type="entry name" value="Met_tRNA_synth_type1"/>
    <property type="match status" value="1"/>
</dbReference>
<dbReference type="PANTHER" id="PTHR45765">
    <property type="entry name" value="METHIONINE--TRNA LIGASE"/>
    <property type="match status" value="1"/>
</dbReference>
<keyword evidence="8 16" id="KW-0479">Metal-binding</keyword>
<dbReference type="GO" id="GO:0000049">
    <property type="term" value="F:tRNA binding"/>
    <property type="evidence" value="ECO:0007669"/>
    <property type="project" value="UniProtKB-UniRule"/>
</dbReference>
<proteinExistence type="inferred from homology"/>
<feature type="binding site" evidence="16">
    <location>
        <position position="157"/>
    </location>
    <ligand>
        <name>Zn(2+)</name>
        <dbReference type="ChEBI" id="CHEBI:29105"/>
    </ligand>
</feature>
<dbReference type="GO" id="GO:0006431">
    <property type="term" value="P:methionyl-tRNA aminoacylation"/>
    <property type="evidence" value="ECO:0007669"/>
    <property type="project" value="UniProtKB-UniRule"/>
</dbReference>
<dbReference type="PROSITE" id="PS50886">
    <property type="entry name" value="TRBD"/>
    <property type="match status" value="1"/>
</dbReference>
<dbReference type="NCBIfam" id="NF001100">
    <property type="entry name" value="PRK00133.1"/>
    <property type="match status" value="1"/>
</dbReference>
<feature type="binding site" evidence="16">
    <location>
        <position position="147"/>
    </location>
    <ligand>
        <name>Zn(2+)</name>
        <dbReference type="ChEBI" id="CHEBI:29105"/>
    </ligand>
</feature>
<reference evidence="18 19" key="1">
    <citation type="submission" date="2019-02" db="EMBL/GenBank/DDBJ databases">
        <title>Deep-cultivation of Planctomycetes and their phenomic and genomic characterization uncovers novel biology.</title>
        <authorList>
            <person name="Wiegand S."/>
            <person name="Jogler M."/>
            <person name="Boedeker C."/>
            <person name="Pinto D."/>
            <person name="Vollmers J."/>
            <person name="Rivas-Marin E."/>
            <person name="Kohn T."/>
            <person name="Peeters S.H."/>
            <person name="Heuer A."/>
            <person name="Rast P."/>
            <person name="Oberbeckmann S."/>
            <person name="Bunk B."/>
            <person name="Jeske O."/>
            <person name="Meyerdierks A."/>
            <person name="Storesund J.E."/>
            <person name="Kallscheuer N."/>
            <person name="Luecker S."/>
            <person name="Lage O.M."/>
            <person name="Pohl T."/>
            <person name="Merkel B.J."/>
            <person name="Hornburger P."/>
            <person name="Mueller R.-W."/>
            <person name="Bruemmer F."/>
            <person name="Labrenz M."/>
            <person name="Spormann A.M."/>
            <person name="Op Den Camp H."/>
            <person name="Overmann J."/>
            <person name="Amann R."/>
            <person name="Jetten M.S.M."/>
            <person name="Mascher T."/>
            <person name="Medema M.H."/>
            <person name="Devos D.P."/>
            <person name="Kaster A.-K."/>
            <person name="Ovreas L."/>
            <person name="Rohde M."/>
            <person name="Galperin M.Y."/>
            <person name="Jogler C."/>
        </authorList>
    </citation>
    <scope>NUCLEOTIDE SEQUENCE [LARGE SCALE GENOMIC DNA]</scope>
    <source>
        <strain evidence="18 19">Pla123a</strain>
    </source>
</reference>
<evidence type="ECO:0000313" key="19">
    <source>
        <dbReference type="Proteomes" id="UP000318478"/>
    </source>
</evidence>
<dbReference type="OrthoDB" id="9810191at2"/>
<dbReference type="CDD" id="cd02800">
    <property type="entry name" value="tRNA_bind_EcMetRS_like"/>
    <property type="match status" value="1"/>
</dbReference>
<dbReference type="InterPro" id="IPR033911">
    <property type="entry name" value="MetRS_core"/>
</dbReference>
<dbReference type="InterPro" id="IPR012340">
    <property type="entry name" value="NA-bd_OB-fold"/>
</dbReference>
<keyword evidence="11 16" id="KW-0067">ATP-binding</keyword>
<dbReference type="Gene3D" id="2.20.28.20">
    <property type="entry name" value="Methionyl-tRNA synthetase, Zn-domain"/>
    <property type="match status" value="1"/>
</dbReference>
<gene>
    <name evidence="16 18" type="primary">metG</name>
    <name evidence="18" type="ORF">Pla123a_36360</name>
</gene>
<evidence type="ECO:0000256" key="11">
    <source>
        <dbReference type="ARBA" id="ARBA00022840"/>
    </source>
</evidence>
<dbReference type="GO" id="GO:0046872">
    <property type="term" value="F:metal ion binding"/>
    <property type="evidence" value="ECO:0007669"/>
    <property type="project" value="UniProtKB-KW"/>
</dbReference>
<comment type="subunit">
    <text evidence="4 16">Homodimer.</text>
</comment>
<keyword evidence="5 16" id="KW-0963">Cytoplasm</keyword>
<dbReference type="PRINTS" id="PR01041">
    <property type="entry name" value="TRNASYNTHMET"/>
</dbReference>
<dbReference type="InterPro" id="IPR015413">
    <property type="entry name" value="Methionyl/Leucyl_tRNA_Synth"/>
</dbReference>
<dbReference type="InterPro" id="IPR041872">
    <property type="entry name" value="Anticodon_Met"/>
</dbReference>
<dbReference type="InterPro" id="IPR009080">
    <property type="entry name" value="tRNAsynth_Ia_anticodon-bd"/>
</dbReference>
<comment type="catalytic activity">
    <reaction evidence="15 16">
        <text>tRNA(Met) + L-methionine + ATP = L-methionyl-tRNA(Met) + AMP + diphosphate</text>
        <dbReference type="Rhea" id="RHEA:13481"/>
        <dbReference type="Rhea" id="RHEA-COMP:9667"/>
        <dbReference type="Rhea" id="RHEA-COMP:9698"/>
        <dbReference type="ChEBI" id="CHEBI:30616"/>
        <dbReference type="ChEBI" id="CHEBI:33019"/>
        <dbReference type="ChEBI" id="CHEBI:57844"/>
        <dbReference type="ChEBI" id="CHEBI:78442"/>
        <dbReference type="ChEBI" id="CHEBI:78530"/>
        <dbReference type="ChEBI" id="CHEBI:456215"/>
        <dbReference type="EC" id="6.1.1.10"/>
    </reaction>
</comment>